<dbReference type="EMBL" id="LSSM01000400">
    <property type="protein sequence ID" value="OMJ29040.1"/>
    <property type="molecule type" value="Genomic_DNA"/>
</dbReference>
<reference evidence="2" key="1">
    <citation type="submission" date="2017-01" db="EMBL/GenBank/DDBJ databases">
        <authorList>
            <person name="Wang Y."/>
            <person name="White M."/>
            <person name="Kvist S."/>
            <person name="Moncalvo J.-M."/>
        </authorList>
    </citation>
    <scope>NUCLEOTIDE SEQUENCE [LARGE SCALE GENOMIC DNA]</scope>
    <source>
        <strain evidence="2">ID-206-W2</strain>
    </source>
</reference>
<organism evidence="1 2">
    <name type="scientific">Smittium culicis</name>
    <dbReference type="NCBI Taxonomy" id="133412"/>
    <lineage>
        <taxon>Eukaryota</taxon>
        <taxon>Fungi</taxon>
        <taxon>Fungi incertae sedis</taxon>
        <taxon>Zoopagomycota</taxon>
        <taxon>Kickxellomycotina</taxon>
        <taxon>Harpellomycetes</taxon>
        <taxon>Harpellales</taxon>
        <taxon>Legeriomycetaceae</taxon>
        <taxon>Smittium</taxon>
    </lineage>
</organism>
<accession>A0A1R1YQA1</accession>
<keyword evidence="2" id="KW-1185">Reference proteome</keyword>
<gene>
    <name evidence="1" type="ORF">AYI69_g1468</name>
</gene>
<evidence type="ECO:0000313" key="1">
    <source>
        <dbReference type="EMBL" id="OMJ29040.1"/>
    </source>
</evidence>
<dbReference type="Proteomes" id="UP000187429">
    <property type="component" value="Unassembled WGS sequence"/>
</dbReference>
<dbReference type="AlphaFoldDB" id="A0A1R1YQA1"/>
<sequence length="96" mass="11562">MEQAKLPISFEELPKRFRIDEKDNDTVEIWTSRFIWLEGPAAKWLYDKEKLAKDDKQPIEWNLDKLSEDLTEEFQDFKKPIKNDIFTLSEIKIKDT</sequence>
<evidence type="ECO:0000313" key="2">
    <source>
        <dbReference type="Proteomes" id="UP000187429"/>
    </source>
</evidence>
<name>A0A1R1YQA1_9FUNG</name>
<protein>
    <submittedName>
        <fullName evidence="1">Uncharacterized protein</fullName>
    </submittedName>
</protein>
<comment type="caution">
    <text evidence="1">The sequence shown here is derived from an EMBL/GenBank/DDBJ whole genome shotgun (WGS) entry which is preliminary data.</text>
</comment>
<proteinExistence type="predicted"/>